<keyword evidence="8" id="KW-0963">Cytoplasm</keyword>
<comment type="caution">
    <text evidence="13">The sequence shown here is derived from an EMBL/GenBank/DDBJ whole genome shotgun (WGS) entry which is preliminary data.</text>
</comment>
<dbReference type="PANTHER" id="PTHR32315">
    <property type="entry name" value="ADENINE PHOSPHORIBOSYLTRANSFERASE"/>
    <property type="match status" value="1"/>
</dbReference>
<evidence type="ECO:0000256" key="7">
    <source>
        <dbReference type="ARBA" id="ARBA00017366"/>
    </source>
</evidence>
<dbReference type="InterPro" id="IPR005764">
    <property type="entry name" value="Ade_phspho_trans"/>
</dbReference>
<proteinExistence type="inferred from homology"/>
<comment type="similarity">
    <text evidence="5">Belongs to the purine/pyrimidine phosphoribosyltransferase family.</text>
</comment>
<accession>A0ABR1C0F8</accession>
<comment type="catalytic activity">
    <reaction evidence="1">
        <text>AMP + diphosphate = 5-phospho-alpha-D-ribose 1-diphosphate + adenine</text>
        <dbReference type="Rhea" id="RHEA:16609"/>
        <dbReference type="ChEBI" id="CHEBI:16708"/>
        <dbReference type="ChEBI" id="CHEBI:33019"/>
        <dbReference type="ChEBI" id="CHEBI:58017"/>
        <dbReference type="ChEBI" id="CHEBI:456215"/>
        <dbReference type="EC" id="2.4.2.7"/>
    </reaction>
</comment>
<protein>
    <recommendedName>
        <fullName evidence="7">Adenine phosphoribosyltransferase</fullName>
        <ecNumber evidence="6">2.4.2.7</ecNumber>
    </recommendedName>
</protein>
<feature type="domain" description="Phosphoribosyltransferase" evidence="12">
    <location>
        <begin position="36"/>
        <end position="159"/>
    </location>
</feature>
<dbReference type="EC" id="2.4.2.7" evidence="6"/>
<sequence length="183" mass="20029">MRRLEELRTDVDRHIRSIMDFPKKGINFRDIMPLFANPSLVKDLCCAIAEHVRTDVGEINAIAALEARGFLFGPMIAVFLGVPFIPIRKKGKLPGDCIQASYEKEYGEDTVEVQKGAMSAGWKVVIVDDLLATGGTMKAAVEVVEKAGATVAEAFVLIELVPLQGRERISNVPVTALLSYQEA</sequence>
<dbReference type="InterPro" id="IPR029057">
    <property type="entry name" value="PRTase-like"/>
</dbReference>
<evidence type="ECO:0000313" key="14">
    <source>
        <dbReference type="Proteomes" id="UP001303046"/>
    </source>
</evidence>
<evidence type="ECO:0000259" key="12">
    <source>
        <dbReference type="Pfam" id="PF00156"/>
    </source>
</evidence>
<dbReference type="Pfam" id="PF00156">
    <property type="entry name" value="Pribosyltran"/>
    <property type="match status" value="1"/>
</dbReference>
<dbReference type="EMBL" id="JAVFWL010000001">
    <property type="protein sequence ID" value="KAK6730935.1"/>
    <property type="molecule type" value="Genomic_DNA"/>
</dbReference>
<evidence type="ECO:0000256" key="5">
    <source>
        <dbReference type="ARBA" id="ARBA00008391"/>
    </source>
</evidence>
<keyword evidence="10" id="KW-0808">Transferase</keyword>
<keyword evidence="9" id="KW-0328">Glycosyltransferase</keyword>
<dbReference type="NCBIfam" id="NF002634">
    <property type="entry name" value="PRK02304.1-3"/>
    <property type="match status" value="1"/>
</dbReference>
<evidence type="ECO:0000256" key="1">
    <source>
        <dbReference type="ARBA" id="ARBA00000868"/>
    </source>
</evidence>
<dbReference type="InterPro" id="IPR000836">
    <property type="entry name" value="PRTase_dom"/>
</dbReference>
<comment type="pathway">
    <text evidence="4">Purine metabolism; AMP biosynthesis via salvage pathway; AMP from adenine: step 1/1.</text>
</comment>
<dbReference type="Gene3D" id="3.40.50.2020">
    <property type="match status" value="1"/>
</dbReference>
<keyword evidence="14" id="KW-1185">Reference proteome</keyword>
<evidence type="ECO:0000256" key="10">
    <source>
        <dbReference type="ARBA" id="ARBA00022679"/>
    </source>
</evidence>
<dbReference type="HAMAP" id="MF_00004">
    <property type="entry name" value="Aden_phosphoribosyltr"/>
    <property type="match status" value="1"/>
</dbReference>
<gene>
    <name evidence="13" type="primary">Necator_chrI.g3548</name>
    <name evidence="13" type="ORF">RB195_007419</name>
</gene>
<evidence type="ECO:0000256" key="4">
    <source>
        <dbReference type="ARBA" id="ARBA00004659"/>
    </source>
</evidence>
<dbReference type="InterPro" id="IPR050054">
    <property type="entry name" value="UPRTase/APRTase"/>
</dbReference>
<evidence type="ECO:0000313" key="13">
    <source>
        <dbReference type="EMBL" id="KAK6730935.1"/>
    </source>
</evidence>
<evidence type="ECO:0000256" key="11">
    <source>
        <dbReference type="ARBA" id="ARBA00022726"/>
    </source>
</evidence>
<name>A0ABR1C0F8_NECAM</name>
<dbReference type="Proteomes" id="UP001303046">
    <property type="component" value="Unassembled WGS sequence"/>
</dbReference>
<comment type="subcellular location">
    <subcellularLocation>
        <location evidence="3">Cytoplasm</location>
    </subcellularLocation>
</comment>
<evidence type="ECO:0000256" key="2">
    <source>
        <dbReference type="ARBA" id="ARBA00003968"/>
    </source>
</evidence>
<evidence type="ECO:0000256" key="3">
    <source>
        <dbReference type="ARBA" id="ARBA00004496"/>
    </source>
</evidence>
<keyword evidence="11" id="KW-0660">Purine salvage</keyword>
<dbReference type="NCBIfam" id="TIGR01090">
    <property type="entry name" value="apt"/>
    <property type="match status" value="1"/>
</dbReference>
<evidence type="ECO:0000256" key="6">
    <source>
        <dbReference type="ARBA" id="ARBA00011893"/>
    </source>
</evidence>
<dbReference type="SUPFAM" id="SSF53271">
    <property type="entry name" value="PRTase-like"/>
    <property type="match status" value="1"/>
</dbReference>
<organism evidence="13 14">
    <name type="scientific">Necator americanus</name>
    <name type="common">Human hookworm</name>
    <dbReference type="NCBI Taxonomy" id="51031"/>
    <lineage>
        <taxon>Eukaryota</taxon>
        <taxon>Metazoa</taxon>
        <taxon>Ecdysozoa</taxon>
        <taxon>Nematoda</taxon>
        <taxon>Chromadorea</taxon>
        <taxon>Rhabditida</taxon>
        <taxon>Rhabditina</taxon>
        <taxon>Rhabditomorpha</taxon>
        <taxon>Strongyloidea</taxon>
        <taxon>Ancylostomatidae</taxon>
        <taxon>Bunostominae</taxon>
        <taxon>Necator</taxon>
    </lineage>
</organism>
<dbReference type="PANTHER" id="PTHR32315:SF3">
    <property type="entry name" value="ADENINE PHOSPHORIBOSYLTRANSFERASE"/>
    <property type="match status" value="1"/>
</dbReference>
<dbReference type="CDD" id="cd06223">
    <property type="entry name" value="PRTases_typeI"/>
    <property type="match status" value="1"/>
</dbReference>
<evidence type="ECO:0000256" key="8">
    <source>
        <dbReference type="ARBA" id="ARBA00022490"/>
    </source>
</evidence>
<dbReference type="NCBIfam" id="NF002636">
    <property type="entry name" value="PRK02304.1-5"/>
    <property type="match status" value="1"/>
</dbReference>
<comment type="function">
    <text evidence="2">Catalyzes a salvage reaction resulting in the formation of AMP, that is energically less costly than de novo synthesis.</text>
</comment>
<reference evidence="13 14" key="1">
    <citation type="submission" date="2023-08" db="EMBL/GenBank/DDBJ databases">
        <title>A Necator americanus chromosomal reference genome.</title>
        <authorList>
            <person name="Ilik V."/>
            <person name="Petrzelkova K.J."/>
            <person name="Pardy F."/>
            <person name="Fuh T."/>
            <person name="Niatou-Singa F.S."/>
            <person name="Gouil Q."/>
            <person name="Baker L."/>
            <person name="Ritchie M.E."/>
            <person name="Jex A.R."/>
            <person name="Gazzola D."/>
            <person name="Li H."/>
            <person name="Toshio Fujiwara R."/>
            <person name="Zhan B."/>
            <person name="Aroian R.V."/>
            <person name="Pafco B."/>
            <person name="Schwarz E.M."/>
        </authorList>
    </citation>
    <scope>NUCLEOTIDE SEQUENCE [LARGE SCALE GENOMIC DNA]</scope>
    <source>
        <strain evidence="13 14">Aroian</strain>
        <tissue evidence="13">Whole animal</tissue>
    </source>
</reference>
<evidence type="ECO:0000256" key="9">
    <source>
        <dbReference type="ARBA" id="ARBA00022676"/>
    </source>
</evidence>